<organism evidence="2 3">
    <name type="scientific">Portunus trituberculatus</name>
    <name type="common">Swimming crab</name>
    <name type="synonym">Neptunus trituberculatus</name>
    <dbReference type="NCBI Taxonomy" id="210409"/>
    <lineage>
        <taxon>Eukaryota</taxon>
        <taxon>Metazoa</taxon>
        <taxon>Ecdysozoa</taxon>
        <taxon>Arthropoda</taxon>
        <taxon>Crustacea</taxon>
        <taxon>Multicrustacea</taxon>
        <taxon>Malacostraca</taxon>
        <taxon>Eumalacostraca</taxon>
        <taxon>Eucarida</taxon>
        <taxon>Decapoda</taxon>
        <taxon>Pleocyemata</taxon>
        <taxon>Brachyura</taxon>
        <taxon>Eubrachyura</taxon>
        <taxon>Portunoidea</taxon>
        <taxon>Portunidae</taxon>
        <taxon>Portuninae</taxon>
        <taxon>Portunus</taxon>
    </lineage>
</organism>
<feature type="region of interest" description="Disordered" evidence="1">
    <location>
        <begin position="77"/>
        <end position="126"/>
    </location>
</feature>
<dbReference type="Proteomes" id="UP000324222">
    <property type="component" value="Unassembled WGS sequence"/>
</dbReference>
<gene>
    <name evidence="2" type="ORF">E2C01_016616</name>
</gene>
<name>A0A5B7DPW2_PORTR</name>
<evidence type="ECO:0000256" key="1">
    <source>
        <dbReference type="SAM" id="MobiDB-lite"/>
    </source>
</evidence>
<reference evidence="2 3" key="1">
    <citation type="submission" date="2019-05" db="EMBL/GenBank/DDBJ databases">
        <title>Another draft genome of Portunus trituberculatus and its Hox gene families provides insights of decapod evolution.</title>
        <authorList>
            <person name="Jeong J.-H."/>
            <person name="Song I."/>
            <person name="Kim S."/>
            <person name="Choi T."/>
            <person name="Kim D."/>
            <person name="Ryu S."/>
            <person name="Kim W."/>
        </authorList>
    </citation>
    <scope>NUCLEOTIDE SEQUENCE [LARGE SCALE GENOMIC DNA]</scope>
    <source>
        <tissue evidence="2">Muscle</tissue>
    </source>
</reference>
<evidence type="ECO:0000313" key="2">
    <source>
        <dbReference type="EMBL" id="MPC23560.1"/>
    </source>
</evidence>
<feature type="region of interest" description="Disordered" evidence="1">
    <location>
        <begin position="1"/>
        <end position="24"/>
    </location>
</feature>
<proteinExistence type="predicted"/>
<dbReference type="EMBL" id="VSRR010001224">
    <property type="protein sequence ID" value="MPC23560.1"/>
    <property type="molecule type" value="Genomic_DNA"/>
</dbReference>
<evidence type="ECO:0000313" key="3">
    <source>
        <dbReference type="Proteomes" id="UP000324222"/>
    </source>
</evidence>
<feature type="compositionally biased region" description="Polar residues" evidence="1">
    <location>
        <begin position="98"/>
        <end position="115"/>
    </location>
</feature>
<feature type="compositionally biased region" description="Basic and acidic residues" evidence="1">
    <location>
        <begin position="1"/>
        <end position="11"/>
    </location>
</feature>
<feature type="compositionally biased region" description="Polar residues" evidence="1">
    <location>
        <begin position="77"/>
        <end position="90"/>
    </location>
</feature>
<dbReference type="AlphaFoldDB" id="A0A5B7DPW2"/>
<comment type="caution">
    <text evidence="2">The sequence shown here is derived from an EMBL/GenBank/DDBJ whole genome shotgun (WGS) entry which is preliminary data.</text>
</comment>
<protein>
    <submittedName>
        <fullName evidence="2">Uncharacterized protein</fullName>
    </submittedName>
</protein>
<accession>A0A5B7DPW2</accession>
<keyword evidence="3" id="KW-1185">Reference proteome</keyword>
<sequence length="126" mass="13694">MSKHPEGRGEGDPPTFLSSSLPAPRPSSPYLLPSPFLAWHARSAQETSLPRIPHGQSSRLSIICTLFPATNSITVSQPEGTLTPTITQSGHGYPEQFPRSNTLGISRQHNTTQHLQRPHHLLASSS</sequence>